<dbReference type="Pfam" id="PF01402">
    <property type="entry name" value="RHH_1"/>
    <property type="match status" value="1"/>
</dbReference>
<keyword evidence="3" id="KW-1185">Reference proteome</keyword>
<protein>
    <submittedName>
        <fullName evidence="2">Ribbon-helix-helix protein, CopG family</fullName>
    </submittedName>
</protein>
<proteinExistence type="predicted"/>
<comment type="caution">
    <text evidence="2">The sequence shown here is derived from an EMBL/GenBank/DDBJ whole genome shotgun (WGS) entry which is preliminary data.</text>
</comment>
<sequence length="45" mass="5479">MAKQQFNVYLDPETVRLIKHRAIDEQISLSDLVEKMCRRYIQENR</sequence>
<reference evidence="2 3" key="1">
    <citation type="submission" date="2018-10" db="EMBL/GenBank/DDBJ databases">
        <title>Marmoricola sp. 4Q3S-7 whole genome shotgun sequence.</title>
        <authorList>
            <person name="Li F."/>
        </authorList>
    </citation>
    <scope>NUCLEOTIDE SEQUENCE [LARGE SCALE GENOMIC DNA]</scope>
    <source>
        <strain evidence="2 3">4Q3S-7</strain>
    </source>
</reference>
<evidence type="ECO:0000313" key="2">
    <source>
        <dbReference type="EMBL" id="RLV48633.1"/>
    </source>
</evidence>
<dbReference type="AlphaFoldDB" id="A0A3L8P1D4"/>
<gene>
    <name evidence="2" type="ORF">D9V37_12865</name>
</gene>
<dbReference type="GO" id="GO:0006355">
    <property type="term" value="P:regulation of DNA-templated transcription"/>
    <property type="evidence" value="ECO:0007669"/>
    <property type="project" value="InterPro"/>
</dbReference>
<dbReference type="InterPro" id="IPR002145">
    <property type="entry name" value="CopG"/>
</dbReference>
<dbReference type="SUPFAM" id="SSF47598">
    <property type="entry name" value="Ribbon-helix-helix"/>
    <property type="match status" value="1"/>
</dbReference>
<organism evidence="2 3">
    <name type="scientific">Nocardioides mangrovicus</name>
    <dbReference type="NCBI Taxonomy" id="2478913"/>
    <lineage>
        <taxon>Bacteria</taxon>
        <taxon>Bacillati</taxon>
        <taxon>Actinomycetota</taxon>
        <taxon>Actinomycetes</taxon>
        <taxon>Propionibacteriales</taxon>
        <taxon>Nocardioidaceae</taxon>
        <taxon>Nocardioides</taxon>
    </lineage>
</organism>
<dbReference type="OrthoDB" id="9033039at2"/>
<dbReference type="EMBL" id="RDBE01000008">
    <property type="protein sequence ID" value="RLV48633.1"/>
    <property type="molecule type" value="Genomic_DNA"/>
</dbReference>
<accession>A0A3L8P1D4</accession>
<evidence type="ECO:0000313" key="3">
    <source>
        <dbReference type="Proteomes" id="UP000281708"/>
    </source>
</evidence>
<feature type="domain" description="Ribbon-helix-helix protein CopG" evidence="1">
    <location>
        <begin position="5"/>
        <end position="41"/>
    </location>
</feature>
<evidence type="ECO:0000259" key="1">
    <source>
        <dbReference type="Pfam" id="PF01402"/>
    </source>
</evidence>
<dbReference type="Proteomes" id="UP000281708">
    <property type="component" value="Unassembled WGS sequence"/>
</dbReference>
<dbReference type="InterPro" id="IPR010985">
    <property type="entry name" value="Ribbon_hlx_hlx"/>
</dbReference>
<name>A0A3L8P1D4_9ACTN</name>
<dbReference type="RefSeq" id="WP_121806595.1">
    <property type="nucleotide sequence ID" value="NZ_RDBE01000008.1"/>
</dbReference>